<feature type="domain" description="RING-type" evidence="5">
    <location>
        <begin position="255"/>
        <end position="296"/>
    </location>
</feature>
<dbReference type="AlphaFoldDB" id="A0A7R9FVR1"/>
<keyword evidence="1 3" id="KW-0479">Metal-binding</keyword>
<dbReference type="EMBL" id="OC000309">
    <property type="protein sequence ID" value="CAD7256863.1"/>
    <property type="molecule type" value="Genomic_DNA"/>
</dbReference>
<feature type="region of interest" description="Disordered" evidence="4">
    <location>
        <begin position="133"/>
        <end position="164"/>
    </location>
</feature>
<dbReference type="InterPro" id="IPR001841">
    <property type="entry name" value="Znf_RING"/>
</dbReference>
<keyword evidence="1 3" id="KW-0863">Zinc-finger</keyword>
<dbReference type="GO" id="GO:0008270">
    <property type="term" value="F:zinc ion binding"/>
    <property type="evidence" value="ECO:0007669"/>
    <property type="project" value="UniProtKB-KW"/>
</dbReference>
<evidence type="ECO:0000256" key="1">
    <source>
        <dbReference type="ARBA" id="ARBA00022771"/>
    </source>
</evidence>
<evidence type="ECO:0000256" key="3">
    <source>
        <dbReference type="PROSITE-ProRule" id="PRU00175"/>
    </source>
</evidence>
<feature type="region of interest" description="Disordered" evidence="4">
    <location>
        <begin position="1"/>
        <end position="29"/>
    </location>
</feature>
<proteinExistence type="predicted"/>
<feature type="compositionally biased region" description="Pro residues" evidence="4">
    <location>
        <begin position="617"/>
        <end position="629"/>
    </location>
</feature>
<gene>
    <name evidence="6" type="ORF">TSIB3V08_LOCUS1138</name>
</gene>
<organism evidence="6">
    <name type="scientific">Timema shepardi</name>
    <name type="common">Walking stick</name>
    <dbReference type="NCBI Taxonomy" id="629360"/>
    <lineage>
        <taxon>Eukaryota</taxon>
        <taxon>Metazoa</taxon>
        <taxon>Ecdysozoa</taxon>
        <taxon>Arthropoda</taxon>
        <taxon>Hexapoda</taxon>
        <taxon>Insecta</taxon>
        <taxon>Pterygota</taxon>
        <taxon>Neoptera</taxon>
        <taxon>Polyneoptera</taxon>
        <taxon>Phasmatodea</taxon>
        <taxon>Timematodea</taxon>
        <taxon>Timematoidea</taxon>
        <taxon>Timematidae</taxon>
        <taxon>Timema</taxon>
    </lineage>
</organism>
<evidence type="ECO:0000259" key="5">
    <source>
        <dbReference type="PROSITE" id="PS50089"/>
    </source>
</evidence>
<feature type="region of interest" description="Disordered" evidence="4">
    <location>
        <begin position="563"/>
        <end position="637"/>
    </location>
</feature>
<dbReference type="GO" id="GO:0006511">
    <property type="term" value="P:ubiquitin-dependent protein catabolic process"/>
    <property type="evidence" value="ECO:0007669"/>
    <property type="project" value="TreeGrafter"/>
</dbReference>
<dbReference type="Pfam" id="PF13923">
    <property type="entry name" value="zf-C3HC4_2"/>
    <property type="match status" value="1"/>
</dbReference>
<protein>
    <recommendedName>
        <fullName evidence="5">RING-type domain-containing protein</fullName>
    </recommendedName>
</protein>
<evidence type="ECO:0000313" key="6">
    <source>
        <dbReference type="EMBL" id="CAD7256863.1"/>
    </source>
</evidence>
<name>A0A7R9FVR1_TIMSH</name>
<dbReference type="CDD" id="cd16620">
    <property type="entry name" value="vRING-HC-C4C4_RBBP6"/>
    <property type="match status" value="1"/>
</dbReference>
<dbReference type="InterPro" id="IPR013083">
    <property type="entry name" value="Znf_RING/FYVE/PHD"/>
</dbReference>
<dbReference type="InterPro" id="IPR033489">
    <property type="entry name" value="RBBP6"/>
</dbReference>
<feature type="region of interest" description="Disordered" evidence="4">
    <location>
        <begin position="530"/>
        <end position="549"/>
    </location>
</feature>
<dbReference type="PROSITE" id="PS50089">
    <property type="entry name" value="ZF_RING_2"/>
    <property type="match status" value="1"/>
</dbReference>
<dbReference type="Gene3D" id="3.30.40.10">
    <property type="entry name" value="Zinc/RING finger domain, C3HC4 (zinc finger)"/>
    <property type="match status" value="1"/>
</dbReference>
<dbReference type="SMART" id="SM00184">
    <property type="entry name" value="RING"/>
    <property type="match status" value="1"/>
</dbReference>
<dbReference type="GO" id="GO:0061630">
    <property type="term" value="F:ubiquitin protein ligase activity"/>
    <property type="evidence" value="ECO:0007669"/>
    <property type="project" value="InterPro"/>
</dbReference>
<evidence type="ECO:0000256" key="2">
    <source>
        <dbReference type="ARBA" id="ARBA00022833"/>
    </source>
</evidence>
<feature type="region of interest" description="Disordered" evidence="4">
    <location>
        <begin position="407"/>
        <end position="428"/>
    </location>
</feature>
<dbReference type="GO" id="GO:0006397">
    <property type="term" value="P:mRNA processing"/>
    <property type="evidence" value="ECO:0007669"/>
    <property type="project" value="InterPro"/>
</dbReference>
<dbReference type="GO" id="GO:0005634">
    <property type="term" value="C:nucleus"/>
    <property type="evidence" value="ECO:0007669"/>
    <property type="project" value="TreeGrafter"/>
</dbReference>
<dbReference type="PANTHER" id="PTHR15439:SF0">
    <property type="entry name" value="CELL DIVISION CYCLE AND APOPTOSIS REGULATOR PROTEIN 1-RELATED"/>
    <property type="match status" value="1"/>
</dbReference>
<dbReference type="SUPFAM" id="SSF57850">
    <property type="entry name" value="RING/U-box"/>
    <property type="match status" value="1"/>
</dbReference>
<feature type="compositionally biased region" description="Basic and acidic residues" evidence="4">
    <location>
        <begin position="134"/>
        <end position="147"/>
    </location>
</feature>
<accession>A0A7R9FVR1</accession>
<dbReference type="GO" id="GO:0016567">
    <property type="term" value="P:protein ubiquitination"/>
    <property type="evidence" value="ECO:0007669"/>
    <property type="project" value="InterPro"/>
</dbReference>
<sequence>MRSLSGPTSTSPHGAPHQDQQGLKESTDKLQLHLGTKINSAISRPVDRENVKYLGSVIEEKGGSREDLTGRAQQAELFHSYVRDLLRRRPLFCTPYQDLKLDLFVIGSPVYCKSDTSDHMATKAGIGKVELEEENPHLRGGRVENHLGKTTPSSPDRDSNLDLPVLSGRAQHDKRVGVSSQDPIEIKKSTGIPRSFMVPVDGPSAPGAMMTPTGQFAVPAIDHQAYKEGKKERPPFQQEPEPVMEKPEIPEDLLCTVCKDLLTDAVMIPCCGNSFCDECIRTVLLESEEHECPDCKEKDVSPDTLIPNRFLRNAVNNFKNETGYHKTTMRLRQLQPVAPVIQIAPSGPIHMDHGQGMTEGHSHDMHQSPVMTNEMLPDHSTIEMVASASMIVPIPQQQSINTIPVLGQPHMSSHSSRGGHPTPEQRPSYPVHLQETLSVPPPETLPHQEPVHRISTGLPTHRREVVSNVLPPAPGTVAPQLGLHQPEHIHAIPHAGFIQGQRHSLEERPGTPTIDEHNLDAAGHMVVTSSPAPNLPDTSVPPPNFPPGEELAQAFQIESLGAGGRHQHRTPYHHDNSYSHRHGGQSQTDFLPPGTTGAPHPLRSVAAPDHTRALLPQPGPPQQQAPPAGPKGQASPMNSKIDAVCAVSFTTSSPGPHTMTSPISERVMSLANTSTAKQATTTIQGLEEGPISLTWSVTGATAVATEATGAGEGCCMVGIEAVIFTINPRPLA</sequence>
<evidence type="ECO:0000256" key="4">
    <source>
        <dbReference type="SAM" id="MobiDB-lite"/>
    </source>
</evidence>
<reference evidence="6" key="1">
    <citation type="submission" date="2020-11" db="EMBL/GenBank/DDBJ databases">
        <authorList>
            <person name="Tran Van P."/>
        </authorList>
    </citation>
    <scope>NUCLEOTIDE SEQUENCE</scope>
</reference>
<feature type="compositionally biased region" description="Polar residues" evidence="4">
    <location>
        <begin position="1"/>
        <end position="24"/>
    </location>
</feature>
<keyword evidence="2" id="KW-0862">Zinc</keyword>
<dbReference type="PANTHER" id="PTHR15439">
    <property type="entry name" value="RETINOBLASTOMA-BINDING PROTEIN 6"/>
    <property type="match status" value="1"/>
</dbReference>